<name>A0A157S4D8_9BORD</name>
<dbReference type="AlphaFoldDB" id="A0A157S4D8"/>
<comment type="function">
    <text evidence="4">Removes the phosphate from trehalose 6-phosphate to produce free trehalose.</text>
</comment>
<dbReference type="PANTHER" id="PTHR43768">
    <property type="entry name" value="TREHALOSE 6-PHOSPHATE PHOSPHATASE"/>
    <property type="match status" value="1"/>
</dbReference>
<dbReference type="InterPro" id="IPR023214">
    <property type="entry name" value="HAD_sf"/>
</dbReference>
<dbReference type="InterPro" id="IPR006379">
    <property type="entry name" value="HAD-SF_hydro_IIB"/>
</dbReference>
<dbReference type="Proteomes" id="UP000076848">
    <property type="component" value="Unassembled WGS sequence"/>
</dbReference>
<dbReference type="InterPro" id="IPR036412">
    <property type="entry name" value="HAD-like_sf"/>
</dbReference>
<evidence type="ECO:0000256" key="4">
    <source>
        <dbReference type="RuleBase" id="RU361117"/>
    </source>
</evidence>
<evidence type="ECO:0000256" key="3">
    <source>
        <dbReference type="ARBA" id="ARBA00022801"/>
    </source>
</evidence>
<dbReference type="CDD" id="cd01627">
    <property type="entry name" value="HAD_TPP"/>
    <property type="match status" value="1"/>
</dbReference>
<reference evidence="5 6" key="1">
    <citation type="submission" date="2016-04" db="EMBL/GenBank/DDBJ databases">
        <authorList>
            <consortium name="Pathogen Informatics"/>
        </authorList>
    </citation>
    <scope>NUCLEOTIDE SEQUENCE [LARGE SCALE GENOMIC DNA]</scope>
    <source>
        <strain evidence="5 6">H050680373</strain>
    </source>
</reference>
<keyword evidence="3 4" id="KW-0378">Hydrolase</keyword>
<evidence type="ECO:0000313" key="5">
    <source>
        <dbReference type="EMBL" id="SAI65308.1"/>
    </source>
</evidence>
<organism evidence="5 6">
    <name type="scientific">Bordetella ansorpii</name>
    <dbReference type="NCBI Taxonomy" id="288768"/>
    <lineage>
        <taxon>Bacteria</taxon>
        <taxon>Pseudomonadati</taxon>
        <taxon>Pseudomonadota</taxon>
        <taxon>Betaproteobacteria</taxon>
        <taxon>Burkholderiales</taxon>
        <taxon>Alcaligenaceae</taxon>
        <taxon>Bordetella</taxon>
    </lineage>
</organism>
<accession>A0A157S4D8</accession>
<dbReference type="EMBL" id="FKIF01000001">
    <property type="protein sequence ID" value="SAI65308.1"/>
    <property type="molecule type" value="Genomic_DNA"/>
</dbReference>
<dbReference type="NCBIfam" id="TIGR00685">
    <property type="entry name" value="T6PP"/>
    <property type="match status" value="1"/>
</dbReference>
<dbReference type="RefSeq" id="WP_066123610.1">
    <property type="nucleotide sequence ID" value="NZ_FKIF01000001.1"/>
</dbReference>
<dbReference type="GO" id="GO:0046872">
    <property type="term" value="F:metal ion binding"/>
    <property type="evidence" value="ECO:0007669"/>
    <property type="project" value="UniProtKB-KW"/>
</dbReference>
<evidence type="ECO:0000256" key="2">
    <source>
        <dbReference type="ARBA" id="ARBA00008770"/>
    </source>
</evidence>
<comment type="pathway">
    <text evidence="1 4">Glycan biosynthesis; trehalose biosynthesis.</text>
</comment>
<dbReference type="InterPro" id="IPR044651">
    <property type="entry name" value="OTSB-like"/>
</dbReference>
<dbReference type="GO" id="GO:0005992">
    <property type="term" value="P:trehalose biosynthetic process"/>
    <property type="evidence" value="ECO:0007669"/>
    <property type="project" value="UniProtKB-UniPathway"/>
</dbReference>
<dbReference type="SUPFAM" id="SSF56784">
    <property type="entry name" value="HAD-like"/>
    <property type="match status" value="1"/>
</dbReference>
<dbReference type="Gene3D" id="3.30.70.1020">
    <property type="entry name" value="Trehalose-6-phosphate phosphatase related protein, domain 2"/>
    <property type="match status" value="1"/>
</dbReference>
<gene>
    <name evidence="5" type="primary">otsB</name>
    <name evidence="5" type="ORF">SAMEA3906486_00047</name>
</gene>
<dbReference type="PANTHER" id="PTHR43768:SF3">
    <property type="entry name" value="TREHALOSE 6-PHOSPHATE PHOSPHATASE"/>
    <property type="match status" value="1"/>
</dbReference>
<sequence length="258" mass="26977">MLASPESRQSAVAVPPPLPDPARTALFLDVDGTLAELRDQPSQVIVPASTVAVLGRLHAALRGAVVILSGRAGDSIDALLRPLALPYGANHGAERRDLAGHIHRIDAPPGLSEALAALRRGAADWNGVLIEPKPLGVAVHYRMAPDRGEDVRSLVRDVAARHAGQFDVQPGKMVFELKPHGVDKGAALREFMQGTALAERIPVMAGDDLTDESAFVAAQAAGGYGIKIGAGDSVAPWRLSGPADLARWLCALCAKSGQ</sequence>
<dbReference type="EC" id="3.1.3.12" evidence="4"/>
<dbReference type="UniPathway" id="UPA00299"/>
<dbReference type="Gene3D" id="3.40.50.1000">
    <property type="entry name" value="HAD superfamily/HAD-like"/>
    <property type="match status" value="1"/>
</dbReference>
<keyword evidence="4" id="KW-0460">Magnesium</keyword>
<evidence type="ECO:0000313" key="6">
    <source>
        <dbReference type="Proteomes" id="UP000076848"/>
    </source>
</evidence>
<comment type="cofactor">
    <cofactor evidence="4">
        <name>Mg(2+)</name>
        <dbReference type="ChEBI" id="CHEBI:18420"/>
    </cofactor>
</comment>
<dbReference type="NCBIfam" id="TIGR01484">
    <property type="entry name" value="HAD-SF-IIB"/>
    <property type="match status" value="1"/>
</dbReference>
<comment type="similarity">
    <text evidence="2 4">Belongs to the trehalose phosphatase family.</text>
</comment>
<protein>
    <recommendedName>
        <fullName evidence="4">Trehalose 6-phosphate phosphatase</fullName>
        <ecNumber evidence="4">3.1.3.12</ecNumber>
    </recommendedName>
</protein>
<proteinExistence type="inferred from homology"/>
<dbReference type="Pfam" id="PF02358">
    <property type="entry name" value="Trehalose_PPase"/>
    <property type="match status" value="1"/>
</dbReference>
<evidence type="ECO:0000256" key="1">
    <source>
        <dbReference type="ARBA" id="ARBA00005199"/>
    </source>
</evidence>
<comment type="catalytic activity">
    <reaction evidence="4">
        <text>alpha,alpha-trehalose 6-phosphate + H2O = alpha,alpha-trehalose + phosphate</text>
        <dbReference type="Rhea" id="RHEA:23420"/>
        <dbReference type="ChEBI" id="CHEBI:15377"/>
        <dbReference type="ChEBI" id="CHEBI:16551"/>
        <dbReference type="ChEBI" id="CHEBI:43474"/>
        <dbReference type="ChEBI" id="CHEBI:58429"/>
        <dbReference type="EC" id="3.1.3.12"/>
    </reaction>
</comment>
<dbReference type="InterPro" id="IPR003337">
    <property type="entry name" value="Trehalose_PPase"/>
</dbReference>
<dbReference type="GO" id="GO:0004805">
    <property type="term" value="F:trehalose-phosphatase activity"/>
    <property type="evidence" value="ECO:0007669"/>
    <property type="project" value="UniProtKB-EC"/>
</dbReference>
<keyword evidence="4" id="KW-0479">Metal-binding</keyword>
<dbReference type="STRING" id="288768.SAMEA3906486_00047"/>
<keyword evidence="6" id="KW-1185">Reference proteome</keyword>